<organism evidence="1 2">
    <name type="scientific">Marinobacter manganoxydans MnI7-9</name>
    <dbReference type="NCBI Taxonomy" id="1094979"/>
    <lineage>
        <taxon>Bacteria</taxon>
        <taxon>Pseudomonadati</taxon>
        <taxon>Pseudomonadota</taxon>
        <taxon>Gammaproteobacteria</taxon>
        <taxon>Pseudomonadales</taxon>
        <taxon>Marinobacteraceae</taxon>
        <taxon>Marinobacter</taxon>
    </lineage>
</organism>
<name>G6YRK4_9GAMM</name>
<protein>
    <submittedName>
        <fullName evidence="1">Uncharacterized protein</fullName>
    </submittedName>
</protein>
<dbReference type="AlphaFoldDB" id="G6YRK4"/>
<sequence length="33" mass="3860">MRTVSEPAKANMKLFKRLVMIMHFAFMTVSTEI</sequence>
<accession>G6YRK4</accession>
<dbReference type="EMBL" id="AGTR01000027">
    <property type="protein sequence ID" value="EHJ05135.1"/>
    <property type="molecule type" value="Genomic_DNA"/>
</dbReference>
<keyword evidence="2" id="KW-1185">Reference proteome</keyword>
<evidence type="ECO:0000313" key="2">
    <source>
        <dbReference type="Proteomes" id="UP000003208"/>
    </source>
</evidence>
<gene>
    <name evidence="1" type="ORF">KYE_07407</name>
</gene>
<evidence type="ECO:0000313" key="1">
    <source>
        <dbReference type="EMBL" id="EHJ05135.1"/>
    </source>
</evidence>
<proteinExistence type="predicted"/>
<dbReference type="Proteomes" id="UP000003208">
    <property type="component" value="Unassembled WGS sequence"/>
</dbReference>
<reference evidence="1 2" key="1">
    <citation type="journal article" date="2012" name="J. Bacteriol.">
        <title>Genome sequence of deep-sea manganese-oxidizing bacterium Marinobacter manganoxydans MnI7-9.</title>
        <authorList>
            <person name="Wang H."/>
            <person name="Li H."/>
            <person name="Shao Z."/>
            <person name="Liao S."/>
            <person name="Johnstone L."/>
            <person name="Rensing C."/>
            <person name="Wang G."/>
        </authorList>
    </citation>
    <scope>NUCLEOTIDE SEQUENCE [LARGE SCALE GENOMIC DNA]</scope>
    <source>
        <strain evidence="1 2">MnI7-9</strain>
    </source>
</reference>